<dbReference type="EMBL" id="JAPMLD010000009">
    <property type="protein sequence ID" value="MDW4825848.1"/>
    <property type="molecule type" value="Genomic_DNA"/>
</dbReference>
<dbReference type="PANTHER" id="PTHR23019">
    <property type="entry name" value="NUCLEAR PORE MEMBRANE GLYCOPROTEIN GP210-RELATED"/>
    <property type="match status" value="1"/>
</dbReference>
<evidence type="ECO:0000259" key="2">
    <source>
        <dbReference type="SMART" id="SM00635"/>
    </source>
</evidence>
<feature type="domain" description="BIG2" evidence="2">
    <location>
        <begin position="501"/>
        <end position="587"/>
    </location>
</feature>
<feature type="domain" description="BIG2" evidence="2">
    <location>
        <begin position="36"/>
        <end position="122"/>
    </location>
</feature>
<evidence type="ECO:0000313" key="5">
    <source>
        <dbReference type="Proteomes" id="UP001259340"/>
    </source>
</evidence>
<accession>A0AAW8NPN9</accession>
<keyword evidence="6" id="KW-1185">Reference proteome</keyword>
<dbReference type="PROSITE" id="PS51257">
    <property type="entry name" value="PROKAR_LIPOPROTEIN"/>
    <property type="match status" value="1"/>
</dbReference>
<dbReference type="SUPFAM" id="SSF49373">
    <property type="entry name" value="Invasin/intimin cell-adhesion fragments"/>
    <property type="match status" value="7"/>
</dbReference>
<feature type="domain" description="BIG2" evidence="2">
    <location>
        <begin position="222"/>
        <end position="305"/>
    </location>
</feature>
<sequence length="820" mass="83560">MKRLIQFFSLMLIVVLTLTACGSDDKGLISGPDEPTIVDLQVTPAIGQSSAGLSVQYKALAKMSDNTVVDVTTDSALSWSSSDSNIATIDTDTGIATGVAAGTVTINASGSVNGHEFSASAKLTVTDATVTSLQVTPLNASIAAGLEQAFTAQALMSDSSVLDVTTDSALSWSSSDSNIATIDTDTGIATAVAVGTVTITASGRANGTEFSASAELNVTDATVTSLQVTPLNASIAAGLEQAFTAQALMSDSSVLDVTTDSALSWSSSDSNVATIDTDTGIATGVAAGTVTITASGSVNGTEFSALAELTVTDATVTSLQVTPANTSIAAGLEQAFTAQALMSDSSVLDVTSNAALSWSSSDSNVATIDTDTGIATAVAVGKVTITASGRANGTEFSASAELNVTDATVTSLQVTPLNASIAAGLEQAFTAQALMSDSSVLDVTTDSALSWSSSDSNIATIDTDTGIATTVAVGTVTITASGSVNDTEFSASAKLTVTGATVTSLQITPLNASIAAGLEQAFTAQALMSDSSVLDVTTDSALSWSSSDSNIATIDTDTGIATAVAVGTVTITASGSVNGTEFSAPAELTVTPAAVTALEVTPKVGKVPEGKTLAYTATALFSNGSTLDVTAETLVSWSSGNTAVATVDNETGVVTGEAIGITDITASAVFEGNTFKDTVQLSVIEFIPYHRPLLASETHFDESVDSKEYIVYTDEFGSQVTGPTEFGYAALKVETAIDECQRRGTQLVSNANQFNDYMNEHHVEASTWPLVRFFWTSELDTDEVGSWFNYRLAIGELAGPGGFEIRGQDPDSKAFVVCEN</sequence>
<comment type="caution">
    <text evidence="3">The sequence shown here is derived from an EMBL/GenBank/DDBJ whole genome shotgun (WGS) entry which is preliminary data.</text>
</comment>
<keyword evidence="1" id="KW-0732">Signal</keyword>
<dbReference type="AlphaFoldDB" id="A0AAW8NPN9"/>
<feature type="domain" description="BIG2" evidence="2">
    <location>
        <begin position="129"/>
        <end position="215"/>
    </location>
</feature>
<evidence type="ECO:0000313" key="4">
    <source>
        <dbReference type="EMBL" id="MDW4825848.1"/>
    </source>
</evidence>
<gene>
    <name evidence="3" type="ORF">OS133_11780</name>
    <name evidence="4" type="ORF">OS134_17395</name>
</gene>
<dbReference type="Proteomes" id="UP001259340">
    <property type="component" value="Unassembled WGS sequence"/>
</dbReference>
<evidence type="ECO:0000313" key="3">
    <source>
        <dbReference type="EMBL" id="MDR8524330.1"/>
    </source>
</evidence>
<dbReference type="EMBL" id="JAPMLE010000001">
    <property type="protein sequence ID" value="MDR8524330.1"/>
    <property type="molecule type" value="Genomic_DNA"/>
</dbReference>
<evidence type="ECO:0000256" key="1">
    <source>
        <dbReference type="SAM" id="SignalP"/>
    </source>
</evidence>
<dbReference type="PANTHER" id="PTHR23019:SF0">
    <property type="entry name" value="NUCLEAR PORE MEMBRANE GLYCOPROTEIN 210"/>
    <property type="match status" value="1"/>
</dbReference>
<dbReference type="Pfam" id="PF02368">
    <property type="entry name" value="Big_2"/>
    <property type="match status" value="7"/>
</dbReference>
<feature type="chain" id="PRO_5043320029" evidence="1">
    <location>
        <begin position="23"/>
        <end position="820"/>
    </location>
</feature>
<dbReference type="InterPro" id="IPR008964">
    <property type="entry name" value="Invasin/intimin_cell_adhesion"/>
</dbReference>
<dbReference type="InterPro" id="IPR003343">
    <property type="entry name" value="Big_2"/>
</dbReference>
<feature type="domain" description="BIG2" evidence="2">
    <location>
        <begin position="594"/>
        <end position="680"/>
    </location>
</feature>
<evidence type="ECO:0000313" key="6">
    <source>
        <dbReference type="Proteomes" id="UP001271263"/>
    </source>
</evidence>
<feature type="domain" description="BIG2" evidence="2">
    <location>
        <begin position="315"/>
        <end position="401"/>
    </location>
</feature>
<dbReference type="Gene3D" id="2.60.40.1080">
    <property type="match status" value="7"/>
</dbReference>
<dbReference type="InterPro" id="IPR045197">
    <property type="entry name" value="NUP210-like"/>
</dbReference>
<dbReference type="Proteomes" id="UP001271263">
    <property type="component" value="Unassembled WGS sequence"/>
</dbReference>
<reference evidence="3" key="2">
    <citation type="submission" date="2022-11" db="EMBL/GenBank/DDBJ databases">
        <title>Prophages regulate Shewanella fidelis motility and biofilm formation: implications for gut colonization dynamics in Ciona robusta.</title>
        <authorList>
            <person name="Natarajan O."/>
            <person name="Gibboney S.L."/>
            <person name="Young M.N."/>
            <person name="Lim S.J."/>
            <person name="Pluta N."/>
            <person name="Atkinson C.G.F."/>
            <person name="Leigh B.A."/>
            <person name="Liberti A."/>
            <person name="Kees E."/>
            <person name="Breitbart M."/>
            <person name="Gralnick J."/>
            <person name="Dishaw L.J."/>
        </authorList>
    </citation>
    <scope>NUCLEOTIDE SEQUENCE</scope>
    <source>
        <strain evidence="3">3313</strain>
    </source>
</reference>
<feature type="domain" description="BIG2" evidence="2">
    <location>
        <begin position="408"/>
        <end position="494"/>
    </location>
</feature>
<proteinExistence type="predicted"/>
<organism evidence="3 5">
    <name type="scientific">Shewanella fidelis</name>
    <dbReference type="NCBI Taxonomy" id="173509"/>
    <lineage>
        <taxon>Bacteria</taxon>
        <taxon>Pseudomonadati</taxon>
        <taxon>Pseudomonadota</taxon>
        <taxon>Gammaproteobacteria</taxon>
        <taxon>Alteromonadales</taxon>
        <taxon>Shewanellaceae</taxon>
        <taxon>Shewanella</taxon>
    </lineage>
</organism>
<feature type="signal peptide" evidence="1">
    <location>
        <begin position="1"/>
        <end position="22"/>
    </location>
</feature>
<dbReference type="RefSeq" id="WP_310654971.1">
    <property type="nucleotide sequence ID" value="NZ_JAPMLA010000011.1"/>
</dbReference>
<protein>
    <submittedName>
        <fullName evidence="3">Ig-like domain-containing protein</fullName>
    </submittedName>
</protein>
<name>A0AAW8NPN9_9GAMM</name>
<reference evidence="4 6" key="1">
    <citation type="journal article" date="2022" name="bioRxiv">
        <title>Prophages regulate Shewanella fidelis 3313 motility and biofilm formation: implications for gut colonization dynamics in Ciona robusta.</title>
        <authorList>
            <person name="Natarajan O."/>
            <person name="Gibboney S.L."/>
            <person name="Young M.N."/>
            <person name="Lim S.J."/>
            <person name="Pluta N."/>
            <person name="Atkinson C.G."/>
            <person name="Leigh B.A."/>
            <person name="Liberti A."/>
            <person name="Kees E.D."/>
            <person name="Breitbart M."/>
            <person name="Gralnick J.A."/>
            <person name="Dishaw L.J."/>
        </authorList>
    </citation>
    <scope>NUCLEOTIDE SEQUENCE [LARGE SCALE GENOMIC DNA]</scope>
    <source>
        <strain evidence="4 6">JG4066</strain>
    </source>
</reference>
<dbReference type="SMART" id="SM00635">
    <property type="entry name" value="BID_2"/>
    <property type="match status" value="7"/>
</dbReference>